<protein>
    <submittedName>
        <fullName evidence="1">Gp8</fullName>
    </submittedName>
</protein>
<organism evidence="1 2">
    <name type="scientific">Synechococcus phage Syn5</name>
    <dbReference type="NCBI Taxonomy" id="2914003"/>
    <lineage>
        <taxon>Viruses</taxon>
        <taxon>Duplodnaviria</taxon>
        <taxon>Heunggongvirae</taxon>
        <taxon>Uroviricota</taxon>
        <taxon>Caudoviricetes</taxon>
        <taxon>Autographivirales</taxon>
        <taxon>Voetvirus</taxon>
        <taxon>Voetvirus syn5</taxon>
    </lineage>
</organism>
<evidence type="ECO:0000313" key="2">
    <source>
        <dbReference type="Proteomes" id="UP000000241"/>
    </source>
</evidence>
<dbReference type="Proteomes" id="UP000000241">
    <property type="component" value="Segment"/>
</dbReference>
<dbReference type="GeneID" id="5220158"/>
<dbReference type="EMBL" id="EF372997">
    <property type="protein sequence ID" value="ABP87915.1"/>
    <property type="molecule type" value="Genomic_DNA"/>
</dbReference>
<name>A4ZR89_9CAUD</name>
<dbReference type="RefSeq" id="YP_001285417.1">
    <property type="nucleotide sequence ID" value="NC_009531.1"/>
</dbReference>
<reference evidence="1 2" key="1">
    <citation type="journal article" date="2007" name="J. Mol. Biol.">
        <title>Genome sequence, structural proteins, and capsid organization of the cyanophage Syn5: a "horned" bacteriophage of marine synechococcus.</title>
        <authorList>
            <person name="Pope W.H."/>
            <person name="Weigele P.R."/>
            <person name="Chang J."/>
            <person name="Pedulla M.L."/>
            <person name="Ford M.E."/>
            <person name="Houtz J.M."/>
            <person name="Jiang W."/>
            <person name="Chiu W."/>
            <person name="Hatfull G.F."/>
            <person name="Hendrix R.W."/>
            <person name="King J."/>
        </authorList>
    </citation>
    <scope>NUCLEOTIDE SEQUENCE</scope>
</reference>
<gene>
    <name evidence="1" type="primary">8</name>
</gene>
<sequence length="34" mass="3974">MTSPLALAQLIIPMTNKPEPKPESIYRKYWRTAK</sequence>
<accession>A4ZR89</accession>
<evidence type="ECO:0000313" key="1">
    <source>
        <dbReference type="EMBL" id="ABP87915.1"/>
    </source>
</evidence>
<keyword evidence="2" id="KW-1185">Reference proteome</keyword>
<proteinExistence type="predicted"/>
<dbReference type="KEGG" id="vg:5220158"/>